<reference evidence="2 3" key="1">
    <citation type="journal article" date="2016" name="Mol. Biol. Evol.">
        <title>Comparative Genomics of Early-Diverging Mushroom-Forming Fungi Provides Insights into the Origins of Lignocellulose Decay Capabilities.</title>
        <authorList>
            <person name="Nagy L.G."/>
            <person name="Riley R."/>
            <person name="Tritt A."/>
            <person name="Adam C."/>
            <person name="Daum C."/>
            <person name="Floudas D."/>
            <person name="Sun H."/>
            <person name="Yadav J.S."/>
            <person name="Pangilinan J."/>
            <person name="Larsson K.H."/>
            <person name="Matsuura K."/>
            <person name="Barry K."/>
            <person name="Labutti K."/>
            <person name="Kuo R."/>
            <person name="Ohm R.A."/>
            <person name="Bhattacharya S.S."/>
            <person name="Shirouzu T."/>
            <person name="Yoshinaga Y."/>
            <person name="Martin F.M."/>
            <person name="Grigoriev I.V."/>
            <person name="Hibbett D.S."/>
        </authorList>
    </citation>
    <scope>NUCLEOTIDE SEQUENCE [LARGE SCALE GENOMIC DNA]</scope>
    <source>
        <strain evidence="2 3">HHB12733</strain>
    </source>
</reference>
<feature type="region of interest" description="Disordered" evidence="1">
    <location>
        <begin position="284"/>
        <end position="315"/>
    </location>
</feature>
<evidence type="ECO:0000256" key="1">
    <source>
        <dbReference type="SAM" id="MobiDB-lite"/>
    </source>
</evidence>
<evidence type="ECO:0000313" key="2">
    <source>
        <dbReference type="EMBL" id="KZT52883.1"/>
    </source>
</evidence>
<gene>
    <name evidence="2" type="ORF">CALCODRAFT_69164</name>
</gene>
<accession>A0A165DIK6</accession>
<dbReference type="EMBL" id="KV424052">
    <property type="protein sequence ID" value="KZT52883.1"/>
    <property type="molecule type" value="Genomic_DNA"/>
</dbReference>
<dbReference type="AlphaFoldDB" id="A0A165DIK6"/>
<dbReference type="InParanoid" id="A0A165DIK6"/>
<keyword evidence="3" id="KW-1185">Reference proteome</keyword>
<name>A0A165DIK6_9BASI</name>
<sequence>MLFRLYLVWTAPHFPSILLRVDAFVVIYACTLLSLVSLVVNNLCIQFWLWHGETDASMSPHPLHPVPTMGSRERLPRFYQLLLTCPSQFLIGLDGDACLVGGNLWFAPSIDRLEVYVPDLKAGMWETIPPFGGDGNTYVVVLRWVRERQGDELALERSIEEWKRDEESYRASVLGRRGEDVVSLPQGLKWVRAGSYNHDCASGVVLARAYLSEESARKIMGSEEVNLESYYSSLQHAHADVRGCDTRTVGGLSFSLMAEISLWKAVDAEGKTVAVRIHVNGMTRREEHEEMGAGNYESDGGPYSDDEDDSDYGDE</sequence>
<protein>
    <submittedName>
        <fullName evidence="2">Uncharacterized protein</fullName>
    </submittedName>
</protein>
<proteinExistence type="predicted"/>
<organism evidence="2 3">
    <name type="scientific">Calocera cornea HHB12733</name>
    <dbReference type="NCBI Taxonomy" id="1353952"/>
    <lineage>
        <taxon>Eukaryota</taxon>
        <taxon>Fungi</taxon>
        <taxon>Dikarya</taxon>
        <taxon>Basidiomycota</taxon>
        <taxon>Agaricomycotina</taxon>
        <taxon>Dacrymycetes</taxon>
        <taxon>Dacrymycetales</taxon>
        <taxon>Dacrymycetaceae</taxon>
        <taxon>Calocera</taxon>
    </lineage>
</organism>
<feature type="compositionally biased region" description="Acidic residues" evidence="1">
    <location>
        <begin position="304"/>
        <end position="315"/>
    </location>
</feature>
<dbReference type="Proteomes" id="UP000076842">
    <property type="component" value="Unassembled WGS sequence"/>
</dbReference>
<evidence type="ECO:0000313" key="3">
    <source>
        <dbReference type="Proteomes" id="UP000076842"/>
    </source>
</evidence>